<feature type="region of interest" description="Disordered" evidence="1">
    <location>
        <begin position="152"/>
        <end position="219"/>
    </location>
</feature>
<evidence type="ECO:0000313" key="3">
    <source>
        <dbReference type="Proteomes" id="UP000280819"/>
    </source>
</evidence>
<dbReference type="EMBL" id="RQZG01000006">
    <property type="protein sequence ID" value="RRD05349.1"/>
    <property type="molecule type" value="Genomic_DNA"/>
</dbReference>
<feature type="compositionally biased region" description="Polar residues" evidence="1">
    <location>
        <begin position="154"/>
        <end position="170"/>
    </location>
</feature>
<accession>A0A3P1T7H4</accession>
<dbReference type="OrthoDB" id="3259161at2"/>
<dbReference type="AlphaFoldDB" id="A0A3P1T7H4"/>
<comment type="caution">
    <text evidence="2">The sequence shown here is derived from an EMBL/GenBank/DDBJ whole genome shotgun (WGS) entry which is preliminary data.</text>
</comment>
<dbReference type="Proteomes" id="UP000280819">
    <property type="component" value="Unassembled WGS sequence"/>
</dbReference>
<reference evidence="2 3" key="1">
    <citation type="submission" date="2018-11" db="EMBL/GenBank/DDBJ databases">
        <title>Genomes From Bacteria Associated with the Canine Oral Cavity: a Test Case for Automated Genome-Based Taxonomic Assignment.</title>
        <authorList>
            <person name="Coil D.A."/>
            <person name="Jospin G."/>
            <person name="Darling A.E."/>
            <person name="Wallis C."/>
            <person name="Davis I.J."/>
            <person name="Harris S."/>
            <person name="Eisen J.A."/>
            <person name="Holcombe L.J."/>
            <person name="O'Flynn C."/>
        </authorList>
    </citation>
    <scope>NUCLEOTIDE SEQUENCE [LARGE SCALE GENOMIC DNA]</scope>
    <source>
        <strain evidence="2 3">OH887_COT-365</strain>
    </source>
</reference>
<evidence type="ECO:0000313" key="2">
    <source>
        <dbReference type="EMBL" id="RRD05349.1"/>
    </source>
</evidence>
<dbReference type="RefSeq" id="WP_124844076.1">
    <property type="nucleotide sequence ID" value="NZ_RQZG01000006.1"/>
</dbReference>
<name>A0A3P1T7H4_9ACTN</name>
<evidence type="ECO:0000256" key="1">
    <source>
        <dbReference type="SAM" id="MobiDB-lite"/>
    </source>
</evidence>
<sequence length="219" mass="23669">MGPSWQDIVTWRPEALNDATEELRRVSGVVAAQTDEVAAALAGFRSTGETADVVRERLQEHQEVLADLAKDVDRAYRGVAAAVDQVREVQRLVAEVLDHVAVRPHVVIDAHGHLATVDLGLPGEDLGPVQELVHRALALAVQVDTDLLVALGGQPQQARPTPRTEPTNSLIGHVLESGRATRPPSLREQYPDLERSIPRPPVGGFSERKLGPQDPSSLS</sequence>
<organism evidence="2 3">
    <name type="scientific">Arachnia propionica</name>
    <dbReference type="NCBI Taxonomy" id="1750"/>
    <lineage>
        <taxon>Bacteria</taxon>
        <taxon>Bacillati</taxon>
        <taxon>Actinomycetota</taxon>
        <taxon>Actinomycetes</taxon>
        <taxon>Propionibacteriales</taxon>
        <taxon>Propionibacteriaceae</taxon>
        <taxon>Arachnia</taxon>
    </lineage>
</organism>
<gene>
    <name evidence="2" type="ORF">EII34_06340</name>
</gene>
<protein>
    <submittedName>
        <fullName evidence="2">Uncharacterized protein</fullName>
    </submittedName>
</protein>
<proteinExistence type="predicted"/>